<dbReference type="PANTHER" id="PTHR40465:SF1">
    <property type="entry name" value="DUF6534 DOMAIN-CONTAINING PROTEIN"/>
    <property type="match status" value="1"/>
</dbReference>
<feature type="transmembrane region" description="Helical" evidence="1">
    <location>
        <begin position="42"/>
        <end position="64"/>
    </location>
</feature>
<feature type="transmembrane region" description="Helical" evidence="1">
    <location>
        <begin position="147"/>
        <end position="171"/>
    </location>
</feature>
<feature type="domain" description="DUF6534" evidence="2">
    <location>
        <begin position="515"/>
        <end position="601"/>
    </location>
</feature>
<feature type="transmembrane region" description="Helical" evidence="1">
    <location>
        <begin position="183"/>
        <end position="203"/>
    </location>
</feature>
<dbReference type="Pfam" id="PF20152">
    <property type="entry name" value="DUF6534"/>
    <property type="match status" value="2"/>
</dbReference>
<evidence type="ECO:0000259" key="2">
    <source>
        <dbReference type="Pfam" id="PF20152"/>
    </source>
</evidence>
<evidence type="ECO:0000256" key="1">
    <source>
        <dbReference type="SAM" id="Phobius"/>
    </source>
</evidence>
<feature type="transmembrane region" description="Helical" evidence="1">
    <location>
        <begin position="76"/>
        <end position="98"/>
    </location>
</feature>
<dbReference type="Proteomes" id="UP000559027">
    <property type="component" value="Unassembled WGS sequence"/>
</dbReference>
<dbReference type="PANTHER" id="PTHR40465">
    <property type="entry name" value="CHROMOSOME 1, WHOLE GENOME SHOTGUN SEQUENCE"/>
    <property type="match status" value="1"/>
</dbReference>
<organism evidence="3 4">
    <name type="scientific">Leucocoprinus leucothites</name>
    <dbReference type="NCBI Taxonomy" id="201217"/>
    <lineage>
        <taxon>Eukaryota</taxon>
        <taxon>Fungi</taxon>
        <taxon>Dikarya</taxon>
        <taxon>Basidiomycota</taxon>
        <taxon>Agaricomycotina</taxon>
        <taxon>Agaricomycetes</taxon>
        <taxon>Agaricomycetidae</taxon>
        <taxon>Agaricales</taxon>
        <taxon>Agaricineae</taxon>
        <taxon>Agaricaceae</taxon>
        <taxon>Leucocoprinus</taxon>
    </lineage>
</organism>
<feature type="transmembrane region" description="Helical" evidence="1">
    <location>
        <begin position="118"/>
        <end position="140"/>
    </location>
</feature>
<name>A0A8H5LLV5_9AGAR</name>
<feature type="transmembrane region" description="Helical" evidence="1">
    <location>
        <begin position="251"/>
        <end position="273"/>
    </location>
</feature>
<dbReference type="EMBL" id="JAACJO010000002">
    <property type="protein sequence ID" value="KAF5362016.1"/>
    <property type="molecule type" value="Genomic_DNA"/>
</dbReference>
<feature type="transmembrane region" description="Helical" evidence="1">
    <location>
        <begin position="547"/>
        <end position="571"/>
    </location>
</feature>
<feature type="domain" description="DUF6534" evidence="2">
    <location>
        <begin position="189"/>
        <end position="278"/>
    </location>
</feature>
<accession>A0A8H5LLV5</accession>
<reference evidence="3 4" key="1">
    <citation type="journal article" date="2020" name="ISME J.">
        <title>Uncovering the hidden diversity of litter-decomposition mechanisms in mushroom-forming fungi.</title>
        <authorList>
            <person name="Floudas D."/>
            <person name="Bentzer J."/>
            <person name="Ahren D."/>
            <person name="Johansson T."/>
            <person name="Persson P."/>
            <person name="Tunlid A."/>
        </authorList>
    </citation>
    <scope>NUCLEOTIDE SEQUENCE [LARGE SCALE GENOMIC DNA]</scope>
    <source>
        <strain evidence="3 4">CBS 146.42</strain>
    </source>
</reference>
<protein>
    <recommendedName>
        <fullName evidence="2">DUF6534 domain-containing protein</fullName>
    </recommendedName>
</protein>
<gene>
    <name evidence="3" type="ORF">D9756_002635</name>
</gene>
<dbReference type="OrthoDB" id="2745105at2759"/>
<keyword evidence="1" id="KW-1133">Transmembrane helix</keyword>
<feature type="transmembrane region" description="Helical" evidence="1">
    <location>
        <begin position="577"/>
        <end position="597"/>
    </location>
</feature>
<dbReference type="InterPro" id="IPR045339">
    <property type="entry name" value="DUF6534"/>
</dbReference>
<keyword evidence="1" id="KW-0472">Membrane</keyword>
<proteinExistence type="predicted"/>
<comment type="caution">
    <text evidence="3">The sequence shown here is derived from an EMBL/GenBank/DDBJ whole genome shotgun (WGS) entry which is preliminary data.</text>
</comment>
<keyword evidence="1" id="KW-0812">Transmembrane</keyword>
<feature type="transmembrane region" description="Helical" evidence="1">
    <location>
        <begin position="223"/>
        <end position="245"/>
    </location>
</feature>
<keyword evidence="4" id="KW-1185">Reference proteome</keyword>
<evidence type="ECO:0000313" key="4">
    <source>
        <dbReference type="Proteomes" id="UP000559027"/>
    </source>
</evidence>
<sequence>MPAHDRTIYPYTGCHLLGHFPPSPMAPPHFRAINISTTYGPLLIGALFTAFFHGVLTIQVYQYYQDFPEDPQATKVFVAVVWILNLIDLTMIVYFVYYHLITTWGDLRGVFRMISPRGIHMFLIGLLTMFAQLFLLYRVWIFSERNLWIVGPVAVCSLGTFGLFSVTSIFYLLGWRFPLGMKLMMTVGTFTDILIALLLCYYVRKRSKETRHMKVTGTLVAQIIRYTVATSALTSLLTVACLIAFTIDPQTFVYIGLQFSSGVTYANAVLMNLNARRRFRKALNGIEPSFAKSIELGGIPSPIQRPPGFSTASSSTAFKPDTSNCRLASVMTESRKVFDESLEHFNASHRISSDRTSAGFATAVRNPGYLEFNWISKRSCVGLKFILPPRRPKILKIDVKIMTTHFIPVHTGQLIMPSINKAAENVVRPITPKDHQVIVLSVNSKEMATGEVQVNCNRRDDSLLKYSAANQVGCHQGVNFERRPPLALAAYPGTVSGWILLMCKSRSVTIFKHKADILIAILLCYYVRKRSKETRHMRVTGTLVAQIIRYTVATSAFTSLLTVACLIGFIINPRTFVYMGLQFSSGVTYANAVLMNLNARRKFRKTLDDIEPSFGKSVELGGMSSAIQRPPGLSGSTQDSHSCNTSGFTPRLVGSGIKTMPPFAHIRLNTYRPRSRSQP</sequence>
<dbReference type="AlphaFoldDB" id="A0A8H5LLV5"/>
<evidence type="ECO:0000313" key="3">
    <source>
        <dbReference type="EMBL" id="KAF5362016.1"/>
    </source>
</evidence>